<feature type="domain" description="Beta-lactamase-related" evidence="1">
    <location>
        <begin position="14"/>
        <end position="373"/>
    </location>
</feature>
<name>A0A5N0UYS1_9PSEU</name>
<gene>
    <name evidence="2" type="ORF">FPZ12_021750</name>
</gene>
<evidence type="ECO:0000259" key="1">
    <source>
        <dbReference type="Pfam" id="PF00144"/>
    </source>
</evidence>
<dbReference type="RefSeq" id="WP_144758869.1">
    <property type="nucleotide sequence ID" value="NZ_VMNW02000032.1"/>
</dbReference>
<evidence type="ECO:0000313" key="2">
    <source>
        <dbReference type="EMBL" id="KAA9158928.1"/>
    </source>
</evidence>
<dbReference type="Proteomes" id="UP000319769">
    <property type="component" value="Unassembled WGS sequence"/>
</dbReference>
<sequence length="392" mass="43385">MSFAKTRLDRMHDVLARHVERGELPGLVTVVARHGEVRVDVLGRQSFDGAPMQRDTIFRISSMTKPVTAVAAMILVEECRLRLDDPVDDLLPELANRQVLTSIDAPLADTVPAERAITVRDLLTFRMGFGQLTPQGEVPPILRAAREARVAVDVPAPAHTPEPDEWLRRLGELPLMAQPGEKWLYHTGADVLGVLISRVAGQSLQGFLRERLFEPLGMQDTHFGVPPYKASRFATSYWMDGTVYDEPDGQWSRVPEFQSGGGGLVSTVDDYLAFGSMLLNKGKHGRERILSRPSVELMTTDQLTPAQKAVSGFYPGYFDSRGWGLGMSVVTARTDISAVPGTFGWDGGLGTSWLSDPREDLVALMFSQRAGFPQFSPHFRDFWTGVYQALED</sequence>
<dbReference type="EMBL" id="VMNW02000032">
    <property type="protein sequence ID" value="KAA9158928.1"/>
    <property type="molecule type" value="Genomic_DNA"/>
</dbReference>
<dbReference type="Gene3D" id="3.40.710.10">
    <property type="entry name" value="DD-peptidase/beta-lactamase superfamily"/>
    <property type="match status" value="1"/>
</dbReference>
<comment type="caution">
    <text evidence="2">The sequence shown here is derived from an EMBL/GenBank/DDBJ whole genome shotgun (WGS) entry which is preliminary data.</text>
</comment>
<keyword evidence="3" id="KW-1185">Reference proteome</keyword>
<accession>A0A5N0UYS1</accession>
<proteinExistence type="predicted"/>
<evidence type="ECO:0000313" key="3">
    <source>
        <dbReference type="Proteomes" id="UP000319769"/>
    </source>
</evidence>
<dbReference type="PANTHER" id="PTHR43283:SF3">
    <property type="entry name" value="BETA-LACTAMASE FAMILY PROTEIN (AFU_ORTHOLOGUE AFUA_5G07500)"/>
    <property type="match status" value="1"/>
</dbReference>
<reference evidence="2" key="1">
    <citation type="submission" date="2019-09" db="EMBL/GenBank/DDBJ databases">
        <authorList>
            <person name="Teo W.F.A."/>
            <person name="Duangmal K."/>
        </authorList>
    </citation>
    <scope>NUCLEOTIDE SEQUENCE [LARGE SCALE GENOMIC DNA]</scope>
    <source>
        <strain evidence="2">K81G1</strain>
    </source>
</reference>
<dbReference type="AlphaFoldDB" id="A0A5N0UYS1"/>
<dbReference type="SUPFAM" id="SSF56601">
    <property type="entry name" value="beta-lactamase/transpeptidase-like"/>
    <property type="match status" value="1"/>
</dbReference>
<dbReference type="InterPro" id="IPR001466">
    <property type="entry name" value="Beta-lactam-related"/>
</dbReference>
<dbReference type="OrthoDB" id="4281716at2"/>
<protein>
    <submittedName>
        <fullName evidence="2">Beta-lactamase family protein</fullName>
    </submittedName>
</protein>
<dbReference type="InterPro" id="IPR050789">
    <property type="entry name" value="Diverse_Enzym_Activities"/>
</dbReference>
<dbReference type="Pfam" id="PF00144">
    <property type="entry name" value="Beta-lactamase"/>
    <property type="match status" value="1"/>
</dbReference>
<organism evidence="2 3">
    <name type="scientific">Amycolatopsis acidicola</name>
    <dbReference type="NCBI Taxonomy" id="2596893"/>
    <lineage>
        <taxon>Bacteria</taxon>
        <taxon>Bacillati</taxon>
        <taxon>Actinomycetota</taxon>
        <taxon>Actinomycetes</taxon>
        <taxon>Pseudonocardiales</taxon>
        <taxon>Pseudonocardiaceae</taxon>
        <taxon>Amycolatopsis</taxon>
    </lineage>
</organism>
<dbReference type="InterPro" id="IPR012338">
    <property type="entry name" value="Beta-lactam/transpept-like"/>
</dbReference>
<dbReference type="PANTHER" id="PTHR43283">
    <property type="entry name" value="BETA-LACTAMASE-RELATED"/>
    <property type="match status" value="1"/>
</dbReference>